<evidence type="ECO:0000256" key="7">
    <source>
        <dbReference type="SAM" id="MobiDB-lite"/>
    </source>
</evidence>
<feature type="domain" description="AP2/ERF" evidence="8">
    <location>
        <begin position="70"/>
        <end position="127"/>
    </location>
</feature>
<evidence type="ECO:0000259" key="8">
    <source>
        <dbReference type="PROSITE" id="PS51032"/>
    </source>
</evidence>
<dbReference type="SMART" id="SM00380">
    <property type="entry name" value="AP2"/>
    <property type="match status" value="1"/>
</dbReference>
<dbReference type="Pfam" id="PF00847">
    <property type="entry name" value="AP2"/>
    <property type="match status" value="1"/>
</dbReference>
<keyword evidence="2" id="KW-0805">Transcription regulation</keyword>
<organism evidence="9 10">
    <name type="scientific">Senna tora</name>
    <dbReference type="NCBI Taxonomy" id="362788"/>
    <lineage>
        <taxon>Eukaryota</taxon>
        <taxon>Viridiplantae</taxon>
        <taxon>Streptophyta</taxon>
        <taxon>Embryophyta</taxon>
        <taxon>Tracheophyta</taxon>
        <taxon>Spermatophyta</taxon>
        <taxon>Magnoliopsida</taxon>
        <taxon>eudicotyledons</taxon>
        <taxon>Gunneridae</taxon>
        <taxon>Pentapetalae</taxon>
        <taxon>rosids</taxon>
        <taxon>fabids</taxon>
        <taxon>Fabales</taxon>
        <taxon>Fabaceae</taxon>
        <taxon>Caesalpinioideae</taxon>
        <taxon>Cassia clade</taxon>
        <taxon>Senna</taxon>
    </lineage>
</organism>
<keyword evidence="4" id="KW-0804">Transcription</keyword>
<dbReference type="PROSITE" id="PS51032">
    <property type="entry name" value="AP2_ERF"/>
    <property type="match status" value="1"/>
</dbReference>
<keyword evidence="3" id="KW-0238">DNA-binding</keyword>
<evidence type="ECO:0000256" key="1">
    <source>
        <dbReference type="ARBA" id="ARBA00004123"/>
    </source>
</evidence>
<name>A0A834XB45_9FABA</name>
<dbReference type="SUPFAM" id="SSF54171">
    <property type="entry name" value="DNA-binding domain"/>
    <property type="match status" value="1"/>
</dbReference>
<dbReference type="AlphaFoldDB" id="A0A834XB45"/>
<dbReference type="InterPro" id="IPR016177">
    <property type="entry name" value="DNA-bd_dom_sf"/>
</dbReference>
<feature type="compositionally biased region" description="Low complexity" evidence="7">
    <location>
        <begin position="42"/>
        <end position="51"/>
    </location>
</feature>
<evidence type="ECO:0000256" key="4">
    <source>
        <dbReference type="ARBA" id="ARBA00023163"/>
    </source>
</evidence>
<dbReference type="CDD" id="cd00018">
    <property type="entry name" value="AP2"/>
    <property type="match status" value="1"/>
</dbReference>
<comment type="subcellular location">
    <subcellularLocation>
        <location evidence="1">Nucleus</location>
    </subcellularLocation>
</comment>
<keyword evidence="5" id="KW-0539">Nucleus</keyword>
<reference evidence="9" key="1">
    <citation type="submission" date="2020-09" db="EMBL/GenBank/DDBJ databases">
        <title>Genome-Enabled Discovery of Anthraquinone Biosynthesis in Senna tora.</title>
        <authorList>
            <person name="Kang S.-H."/>
            <person name="Pandey R.P."/>
            <person name="Lee C.-M."/>
            <person name="Sim J.-S."/>
            <person name="Jeong J.-T."/>
            <person name="Choi B.-S."/>
            <person name="Jung M."/>
            <person name="Ginzburg D."/>
            <person name="Zhao K."/>
            <person name="Won S.Y."/>
            <person name="Oh T.-J."/>
            <person name="Yu Y."/>
            <person name="Kim N.-H."/>
            <person name="Lee O.R."/>
            <person name="Lee T.-H."/>
            <person name="Bashyal P."/>
            <person name="Kim T.-S."/>
            <person name="Lee W.-H."/>
            <person name="Kawkins C."/>
            <person name="Kim C.-K."/>
            <person name="Kim J.S."/>
            <person name="Ahn B.O."/>
            <person name="Rhee S.Y."/>
            <person name="Sohng J.K."/>
        </authorList>
    </citation>
    <scope>NUCLEOTIDE SEQUENCE</scope>
    <source>
        <tissue evidence="9">Leaf</tissue>
    </source>
</reference>
<dbReference type="InterPro" id="IPR001471">
    <property type="entry name" value="AP2/ERF_dom"/>
</dbReference>
<proteinExistence type="inferred from homology"/>
<dbReference type="FunFam" id="3.30.730.10:FF:000001">
    <property type="entry name" value="Ethylene-responsive transcription factor 2"/>
    <property type="match status" value="1"/>
</dbReference>
<protein>
    <submittedName>
        <fullName evidence="9">Ethylene-responsive transcription factor ERF109-like</fullName>
    </submittedName>
</protein>
<sequence>MVDTLTNVVIGSTSEFRLPSSDTCRECGIADCLGCNYFPEENNNNNNNNNNGGKQKKKTVREDNNNNGKKYRGVRQRPWGKWAAEIRDPRRAARVWLGTFSTAEEAAQAYDKAAIEFRGPRAKLNFPFPDNSLHQLTNSQPESSVMAAAASTSTAAAEECEFWERIRDAKLEQFMMMDFGDEDSSGIVVLKRIKDNFIRVN</sequence>
<dbReference type="PANTHER" id="PTHR31190:SF181">
    <property type="entry name" value="OS02G0764700 PROTEIN"/>
    <property type="match status" value="1"/>
</dbReference>
<dbReference type="GO" id="GO:0003677">
    <property type="term" value="F:DNA binding"/>
    <property type="evidence" value="ECO:0007669"/>
    <property type="project" value="UniProtKB-KW"/>
</dbReference>
<comment type="caution">
    <text evidence="9">The sequence shown here is derived from an EMBL/GenBank/DDBJ whole genome shotgun (WGS) entry which is preliminary data.</text>
</comment>
<evidence type="ECO:0000256" key="6">
    <source>
        <dbReference type="ARBA" id="ARBA00024343"/>
    </source>
</evidence>
<dbReference type="PRINTS" id="PR00367">
    <property type="entry name" value="ETHRSPELEMNT"/>
</dbReference>
<accession>A0A834XB45</accession>
<dbReference type="OrthoDB" id="642765at2759"/>
<dbReference type="Gene3D" id="3.30.730.10">
    <property type="entry name" value="AP2/ERF domain"/>
    <property type="match status" value="1"/>
</dbReference>
<dbReference type="PANTHER" id="PTHR31190">
    <property type="entry name" value="DNA-BINDING DOMAIN"/>
    <property type="match status" value="1"/>
</dbReference>
<evidence type="ECO:0000256" key="3">
    <source>
        <dbReference type="ARBA" id="ARBA00023125"/>
    </source>
</evidence>
<evidence type="ECO:0000256" key="5">
    <source>
        <dbReference type="ARBA" id="ARBA00023242"/>
    </source>
</evidence>
<dbReference type="GO" id="GO:0003700">
    <property type="term" value="F:DNA-binding transcription factor activity"/>
    <property type="evidence" value="ECO:0007669"/>
    <property type="project" value="InterPro"/>
</dbReference>
<dbReference type="Proteomes" id="UP000634136">
    <property type="component" value="Unassembled WGS sequence"/>
</dbReference>
<dbReference type="EMBL" id="JAAIUW010000002">
    <property type="protein sequence ID" value="KAF7840844.1"/>
    <property type="molecule type" value="Genomic_DNA"/>
</dbReference>
<keyword evidence="10" id="KW-1185">Reference proteome</keyword>
<dbReference type="GO" id="GO:0009873">
    <property type="term" value="P:ethylene-activated signaling pathway"/>
    <property type="evidence" value="ECO:0007669"/>
    <property type="project" value="InterPro"/>
</dbReference>
<comment type="similarity">
    <text evidence="6">Belongs to the AP2/ERF transcription factor family. ERF subfamily.</text>
</comment>
<gene>
    <name evidence="9" type="ORF">G2W53_003142</name>
</gene>
<dbReference type="InterPro" id="IPR036955">
    <property type="entry name" value="AP2/ERF_dom_sf"/>
</dbReference>
<dbReference type="GO" id="GO:0005634">
    <property type="term" value="C:nucleus"/>
    <property type="evidence" value="ECO:0007669"/>
    <property type="project" value="UniProtKB-SubCell"/>
</dbReference>
<dbReference type="InterPro" id="IPR044808">
    <property type="entry name" value="ERF_plant"/>
</dbReference>
<evidence type="ECO:0000256" key="2">
    <source>
        <dbReference type="ARBA" id="ARBA00023015"/>
    </source>
</evidence>
<evidence type="ECO:0000313" key="10">
    <source>
        <dbReference type="Proteomes" id="UP000634136"/>
    </source>
</evidence>
<evidence type="ECO:0000313" key="9">
    <source>
        <dbReference type="EMBL" id="KAF7840844.1"/>
    </source>
</evidence>
<feature type="region of interest" description="Disordered" evidence="7">
    <location>
        <begin position="40"/>
        <end position="74"/>
    </location>
</feature>